<dbReference type="Proteomes" id="UP000001477">
    <property type="component" value="Chromosome"/>
</dbReference>
<dbReference type="InterPro" id="IPR011204">
    <property type="entry name" value="Virulence_RhuM-like"/>
</dbReference>
<proteinExistence type="predicted"/>
<dbReference type="AlphaFoldDB" id="C4ZAL6"/>
<gene>
    <name evidence="1" type="ordered locus">EUBREC_0273</name>
</gene>
<dbReference type="Pfam" id="PF13310">
    <property type="entry name" value="Virulence_RhuM"/>
    <property type="match status" value="1"/>
</dbReference>
<name>C4ZAL6_AGARV</name>
<accession>C4ZAL6</accession>
<dbReference type="HOGENOM" id="CLU_156481_0_0_9"/>
<dbReference type="KEGG" id="ere:EUBREC_0273"/>
<reference evidence="1 2" key="1">
    <citation type="journal article" date="2009" name="Proc. Natl. Acad. Sci. U.S.A.">
        <title>Characterizing a model human gut microbiota composed of members of its two dominant bacterial phyla.</title>
        <authorList>
            <person name="Mahowald M.A."/>
            <person name="Rey F.E."/>
            <person name="Seedorf H."/>
            <person name="Turnbaugh P.J."/>
            <person name="Fulton R.S."/>
            <person name="Wollam A."/>
            <person name="Shah N."/>
            <person name="Wang C."/>
            <person name="Magrini V."/>
            <person name="Wilson R.K."/>
            <person name="Cantarel B.L."/>
            <person name="Coutinho P.M."/>
            <person name="Henrissat B."/>
            <person name="Crock L.W."/>
            <person name="Russell A."/>
            <person name="Verberkmoes N.C."/>
            <person name="Hettich R.L."/>
            <person name="Gordon J.I."/>
        </authorList>
    </citation>
    <scope>NUCLEOTIDE SEQUENCE [LARGE SCALE GENOMIC DNA]</scope>
    <source>
        <strain evidence="2">ATCC 33656 / DSM 3377 / JCM 17463 / KCTC 5835 / LMG 30912 / VPI 0990</strain>
    </source>
</reference>
<dbReference type="EMBL" id="CP001107">
    <property type="protein sequence ID" value="ACR74077.1"/>
    <property type="molecule type" value="Genomic_DNA"/>
</dbReference>
<protein>
    <recommendedName>
        <fullName evidence="3">Virulence protein</fullName>
    </recommendedName>
</protein>
<sequence length="134" mass="16073">MRLWHAARYKTQTILINYYNLDAIISVGYRVNSIQATRFRIWATGILKEYMIKGFAMDDERLKQGKTAFGKDYFRELLERVRSIRASERRIWQQITDIFAECSIDYDRDSDTAYHFYATIQNKFHYAITHKVLK</sequence>
<dbReference type="PANTHER" id="PTHR35810:SF1">
    <property type="entry name" value="CYTOPLASMIC PROTEIN"/>
    <property type="match status" value="1"/>
</dbReference>
<dbReference type="PANTHER" id="PTHR35810">
    <property type="entry name" value="CYTOPLASMIC PROTEIN-RELATED"/>
    <property type="match status" value="1"/>
</dbReference>
<evidence type="ECO:0008006" key="3">
    <source>
        <dbReference type="Google" id="ProtNLM"/>
    </source>
</evidence>
<organism evidence="1 2">
    <name type="scientific">Agathobacter rectalis (strain ATCC 33656 / DSM 3377 / JCM 17463 / KCTC 5835 / VPI 0990)</name>
    <name type="common">Eubacterium rectale</name>
    <dbReference type="NCBI Taxonomy" id="515619"/>
    <lineage>
        <taxon>Bacteria</taxon>
        <taxon>Bacillati</taxon>
        <taxon>Bacillota</taxon>
        <taxon>Clostridia</taxon>
        <taxon>Lachnospirales</taxon>
        <taxon>Lachnospiraceae</taxon>
        <taxon>Agathobacter</taxon>
    </lineage>
</organism>
<evidence type="ECO:0000313" key="1">
    <source>
        <dbReference type="EMBL" id="ACR74077.1"/>
    </source>
</evidence>
<dbReference type="PaxDb" id="515619-EUBREC_0273"/>
<evidence type="ECO:0000313" key="2">
    <source>
        <dbReference type="Proteomes" id="UP000001477"/>
    </source>
</evidence>
<dbReference type="STRING" id="515619.EUBREC_0273"/>